<reference evidence="1" key="1">
    <citation type="journal article" date="2023" name="G3 (Bethesda)">
        <title>A reference genome for the long-term kleptoplast-retaining sea slug Elysia crispata morphotype clarki.</title>
        <authorList>
            <person name="Eastman K.E."/>
            <person name="Pendleton A.L."/>
            <person name="Shaikh M.A."/>
            <person name="Suttiyut T."/>
            <person name="Ogas R."/>
            <person name="Tomko P."/>
            <person name="Gavelis G."/>
            <person name="Widhalm J.R."/>
            <person name="Wisecaver J.H."/>
        </authorList>
    </citation>
    <scope>NUCLEOTIDE SEQUENCE</scope>
    <source>
        <strain evidence="1">ECLA1</strain>
    </source>
</reference>
<keyword evidence="2" id="KW-1185">Reference proteome</keyword>
<name>A0AAE0YFI9_9GAST</name>
<evidence type="ECO:0000313" key="1">
    <source>
        <dbReference type="EMBL" id="KAK3743784.1"/>
    </source>
</evidence>
<gene>
    <name evidence="1" type="ORF">RRG08_043516</name>
</gene>
<proteinExistence type="predicted"/>
<dbReference type="Proteomes" id="UP001283361">
    <property type="component" value="Unassembled WGS sequence"/>
</dbReference>
<comment type="caution">
    <text evidence="1">The sequence shown here is derived from an EMBL/GenBank/DDBJ whole genome shotgun (WGS) entry which is preliminary data.</text>
</comment>
<protein>
    <submittedName>
        <fullName evidence="1">Uncharacterized protein</fullName>
    </submittedName>
</protein>
<organism evidence="1 2">
    <name type="scientific">Elysia crispata</name>
    <name type="common">lettuce slug</name>
    <dbReference type="NCBI Taxonomy" id="231223"/>
    <lineage>
        <taxon>Eukaryota</taxon>
        <taxon>Metazoa</taxon>
        <taxon>Spiralia</taxon>
        <taxon>Lophotrochozoa</taxon>
        <taxon>Mollusca</taxon>
        <taxon>Gastropoda</taxon>
        <taxon>Heterobranchia</taxon>
        <taxon>Euthyneura</taxon>
        <taxon>Panpulmonata</taxon>
        <taxon>Sacoglossa</taxon>
        <taxon>Placobranchoidea</taxon>
        <taxon>Plakobranchidae</taxon>
        <taxon>Elysia</taxon>
    </lineage>
</organism>
<accession>A0AAE0YFI9</accession>
<sequence length="92" mass="10635">MGSALVRGHNWHRMIMITRGQELVAKAGYKKFMSRVTPGYLFQPGQSGKSIKRVHWLALSSFVERDKTEFENAQRPPRADNELRCCYSSLNY</sequence>
<dbReference type="AlphaFoldDB" id="A0AAE0YFI9"/>
<evidence type="ECO:0000313" key="2">
    <source>
        <dbReference type="Proteomes" id="UP001283361"/>
    </source>
</evidence>
<dbReference type="EMBL" id="JAWDGP010006298">
    <property type="protein sequence ID" value="KAK3743784.1"/>
    <property type="molecule type" value="Genomic_DNA"/>
</dbReference>